<feature type="compositionally biased region" description="Polar residues" evidence="6">
    <location>
        <begin position="441"/>
        <end position="457"/>
    </location>
</feature>
<dbReference type="Pfam" id="PF10198">
    <property type="entry name" value="Ada3"/>
    <property type="match status" value="1"/>
</dbReference>
<dbReference type="InterPro" id="IPR019340">
    <property type="entry name" value="Histone_AcTrfase_su3"/>
</dbReference>
<protein>
    <recommendedName>
        <fullName evidence="9">Transcriptional regulator Ngg1</fullName>
    </recommendedName>
</protein>
<name>A0A6A6TYY9_9PEZI</name>
<evidence type="ECO:0000256" key="1">
    <source>
        <dbReference type="ARBA" id="ARBA00004123"/>
    </source>
</evidence>
<feature type="compositionally biased region" description="Basic and acidic residues" evidence="6">
    <location>
        <begin position="153"/>
        <end position="162"/>
    </location>
</feature>
<comment type="subcellular location">
    <subcellularLocation>
        <location evidence="1">Nucleus</location>
    </subcellularLocation>
</comment>
<dbReference type="GO" id="GO:0005634">
    <property type="term" value="C:nucleus"/>
    <property type="evidence" value="ECO:0007669"/>
    <property type="project" value="UniProtKB-SubCell"/>
</dbReference>
<evidence type="ECO:0000256" key="4">
    <source>
        <dbReference type="ARBA" id="ARBA00023163"/>
    </source>
</evidence>
<sequence length="646" mass="72200">MAGPNAKARTKGQPRELQSRSGTPASTVSALNESTRRSRERSTSPYLHTSLTSPPDLATKLPDGPLNEIFDANSPHSPNAIPSAQALTSISDSIKTQLLSIVKLREETSDLLMRELSGRQKERSERDQRRSMEKAKREADERRQQLKKSSTPKKRDREEERPLAVGAHGVARQDGNIHRDHSSPMSSIASHPPSNPDVTMKNAGSNETSDSEELEHQPPPAAPIQQFQIFGDDPSQFPDSTIYEILPITEDTTEEEKKEIYAVRRYPQSDLHDLTAGTAPDKDFSNAKPSNQVAGATFANFVEPYLRPMTQEDLVFLMERMSPYAAGTGKQNVYSQQQDRIHVFDIPKRGQRHYKEIWADEDGTMYIDQDAIKLNTSEARGSIDQMNDDVAESDEVSTGPVTARWLSLARPLTRPIQEGQETVNGSMEMDIDGEPPKSEQPIDSTPAATQFPESTWKGTPHMPPPDYQSLDTRVLEELMHAGFLSPSDAPNYTDVQDDEVTARIRYLQRELRRTMLLNGARKQRVAEIAEERMATQEWQNIADDLDTQLNQAYLKRTRNVGKGKKQAKRPGGPGTATAGVARPGGSGIGEPIRGLMERRHLWNAQIGPVVNMGKVKIPKETIFDKQRMDELIKIEQDNWVDDADDV</sequence>
<dbReference type="GO" id="GO:0003713">
    <property type="term" value="F:transcription coactivator activity"/>
    <property type="evidence" value="ECO:0007669"/>
    <property type="project" value="TreeGrafter"/>
</dbReference>
<feature type="compositionally biased region" description="Polar residues" evidence="6">
    <location>
        <begin position="74"/>
        <end position="84"/>
    </location>
</feature>
<evidence type="ECO:0000313" key="8">
    <source>
        <dbReference type="Proteomes" id="UP000799302"/>
    </source>
</evidence>
<evidence type="ECO:0000256" key="2">
    <source>
        <dbReference type="ARBA" id="ARBA00005330"/>
    </source>
</evidence>
<feature type="compositionally biased region" description="Basic residues" evidence="6">
    <location>
        <begin position="559"/>
        <end position="568"/>
    </location>
</feature>
<dbReference type="GO" id="GO:0006357">
    <property type="term" value="P:regulation of transcription by RNA polymerase II"/>
    <property type="evidence" value="ECO:0007669"/>
    <property type="project" value="TreeGrafter"/>
</dbReference>
<accession>A0A6A6TYY9</accession>
<evidence type="ECO:0000256" key="6">
    <source>
        <dbReference type="SAM" id="MobiDB-lite"/>
    </source>
</evidence>
<evidence type="ECO:0000256" key="3">
    <source>
        <dbReference type="ARBA" id="ARBA00023015"/>
    </source>
</evidence>
<proteinExistence type="inferred from homology"/>
<dbReference type="GO" id="GO:0000124">
    <property type="term" value="C:SAGA complex"/>
    <property type="evidence" value="ECO:0007669"/>
    <property type="project" value="TreeGrafter"/>
</dbReference>
<evidence type="ECO:0008006" key="9">
    <source>
        <dbReference type="Google" id="ProtNLM"/>
    </source>
</evidence>
<keyword evidence="4" id="KW-0804">Transcription</keyword>
<gene>
    <name evidence="7" type="ORF">BT63DRAFT_460379</name>
</gene>
<feature type="region of interest" description="Disordered" evidence="6">
    <location>
        <begin position="106"/>
        <end position="219"/>
    </location>
</feature>
<dbReference type="OrthoDB" id="1232at2759"/>
<feature type="region of interest" description="Disordered" evidence="6">
    <location>
        <begin position="429"/>
        <end position="468"/>
    </location>
</feature>
<feature type="compositionally biased region" description="Basic and acidic residues" evidence="6">
    <location>
        <begin position="106"/>
        <end position="144"/>
    </location>
</feature>
<keyword evidence="3" id="KW-0805">Transcription regulation</keyword>
<evidence type="ECO:0000313" key="7">
    <source>
        <dbReference type="EMBL" id="KAF2664078.1"/>
    </source>
</evidence>
<keyword evidence="8" id="KW-1185">Reference proteome</keyword>
<evidence type="ECO:0000256" key="5">
    <source>
        <dbReference type="ARBA" id="ARBA00023242"/>
    </source>
</evidence>
<feature type="region of interest" description="Disordered" evidence="6">
    <location>
        <begin position="1"/>
        <end position="84"/>
    </location>
</feature>
<feature type="region of interest" description="Disordered" evidence="6">
    <location>
        <begin position="559"/>
        <end position="591"/>
    </location>
</feature>
<dbReference type="AlphaFoldDB" id="A0A6A6TYY9"/>
<organism evidence="7 8">
    <name type="scientific">Microthyrium microscopicum</name>
    <dbReference type="NCBI Taxonomy" id="703497"/>
    <lineage>
        <taxon>Eukaryota</taxon>
        <taxon>Fungi</taxon>
        <taxon>Dikarya</taxon>
        <taxon>Ascomycota</taxon>
        <taxon>Pezizomycotina</taxon>
        <taxon>Dothideomycetes</taxon>
        <taxon>Dothideomycetes incertae sedis</taxon>
        <taxon>Microthyriales</taxon>
        <taxon>Microthyriaceae</taxon>
        <taxon>Microthyrium</taxon>
    </lineage>
</organism>
<reference evidence="7" key="1">
    <citation type="journal article" date="2020" name="Stud. Mycol.">
        <title>101 Dothideomycetes genomes: a test case for predicting lifestyles and emergence of pathogens.</title>
        <authorList>
            <person name="Haridas S."/>
            <person name="Albert R."/>
            <person name="Binder M."/>
            <person name="Bloem J."/>
            <person name="Labutti K."/>
            <person name="Salamov A."/>
            <person name="Andreopoulos B."/>
            <person name="Baker S."/>
            <person name="Barry K."/>
            <person name="Bills G."/>
            <person name="Bluhm B."/>
            <person name="Cannon C."/>
            <person name="Castanera R."/>
            <person name="Culley D."/>
            <person name="Daum C."/>
            <person name="Ezra D."/>
            <person name="Gonzalez J."/>
            <person name="Henrissat B."/>
            <person name="Kuo A."/>
            <person name="Liang C."/>
            <person name="Lipzen A."/>
            <person name="Lutzoni F."/>
            <person name="Magnuson J."/>
            <person name="Mondo S."/>
            <person name="Nolan M."/>
            <person name="Ohm R."/>
            <person name="Pangilinan J."/>
            <person name="Park H.-J."/>
            <person name="Ramirez L."/>
            <person name="Alfaro M."/>
            <person name="Sun H."/>
            <person name="Tritt A."/>
            <person name="Yoshinaga Y."/>
            <person name="Zwiers L.-H."/>
            <person name="Turgeon B."/>
            <person name="Goodwin S."/>
            <person name="Spatafora J."/>
            <person name="Crous P."/>
            <person name="Grigoriev I."/>
        </authorList>
    </citation>
    <scope>NUCLEOTIDE SEQUENCE</scope>
    <source>
        <strain evidence="7">CBS 115976</strain>
    </source>
</reference>
<dbReference type="PANTHER" id="PTHR13556:SF2">
    <property type="entry name" value="TRANSCRIPTIONAL ADAPTER 3"/>
    <property type="match status" value="1"/>
</dbReference>
<dbReference type="Proteomes" id="UP000799302">
    <property type="component" value="Unassembled WGS sequence"/>
</dbReference>
<comment type="similarity">
    <text evidence="2">Belongs to the NGG1 family.</text>
</comment>
<feature type="compositionally biased region" description="Polar residues" evidence="6">
    <location>
        <begin position="19"/>
        <end position="32"/>
    </location>
</feature>
<dbReference type="EMBL" id="MU004243">
    <property type="protein sequence ID" value="KAF2664078.1"/>
    <property type="molecule type" value="Genomic_DNA"/>
</dbReference>
<dbReference type="PANTHER" id="PTHR13556">
    <property type="entry name" value="TRANSCRIPTIONAL ADAPTER 3-RELATED"/>
    <property type="match status" value="1"/>
</dbReference>
<keyword evidence="5" id="KW-0539">Nucleus</keyword>